<protein>
    <submittedName>
        <fullName evidence="1">F-box domain-containing protein</fullName>
    </submittedName>
</protein>
<sequence>MDSNIPPLPLELVTHHILQELRDEAKTLKNCALVSHAWLPASQRILKISVLTPLLPLLLPHLSHFPHVTELVLNGCRSFHDLHWDVAWTHLLATDLPSLTRLTTHYLTFENLTDLIDLVSAFPNYTIRYAGPQTFSALHLRLDADAGDVNPGAQLVKATGSHLKQLTLSFDNQWHLCSIHEMDEELWTRLIDILMSSTLASLRKVSFFAETKAAANALRDDISANYPAFFAKGIAIFSSCSIVKPVHEVNRPASMLDA</sequence>
<dbReference type="AlphaFoldDB" id="A0AAW0DZL0"/>
<keyword evidence="2" id="KW-1185">Reference proteome</keyword>
<gene>
    <name evidence="1" type="ORF">R3P38DRAFT_3303882</name>
</gene>
<comment type="caution">
    <text evidence="1">The sequence shown here is derived from an EMBL/GenBank/DDBJ whole genome shotgun (WGS) entry which is preliminary data.</text>
</comment>
<organism evidence="1 2">
    <name type="scientific">Favolaschia claudopus</name>
    <dbReference type="NCBI Taxonomy" id="2862362"/>
    <lineage>
        <taxon>Eukaryota</taxon>
        <taxon>Fungi</taxon>
        <taxon>Dikarya</taxon>
        <taxon>Basidiomycota</taxon>
        <taxon>Agaricomycotina</taxon>
        <taxon>Agaricomycetes</taxon>
        <taxon>Agaricomycetidae</taxon>
        <taxon>Agaricales</taxon>
        <taxon>Marasmiineae</taxon>
        <taxon>Mycenaceae</taxon>
        <taxon>Favolaschia</taxon>
    </lineage>
</organism>
<name>A0AAW0DZL0_9AGAR</name>
<reference evidence="1 2" key="1">
    <citation type="journal article" date="2024" name="J Genomics">
        <title>Draft genome sequencing and assembly of Favolaschia claudopus CIRM-BRFM 2984 isolated from oak limbs.</title>
        <authorList>
            <person name="Navarro D."/>
            <person name="Drula E."/>
            <person name="Chaduli D."/>
            <person name="Cazenave R."/>
            <person name="Ahrendt S."/>
            <person name="Wang J."/>
            <person name="Lipzen A."/>
            <person name="Daum C."/>
            <person name="Barry K."/>
            <person name="Grigoriev I.V."/>
            <person name="Favel A."/>
            <person name="Rosso M.N."/>
            <person name="Martin F."/>
        </authorList>
    </citation>
    <scope>NUCLEOTIDE SEQUENCE [LARGE SCALE GENOMIC DNA]</scope>
    <source>
        <strain evidence="1 2">CIRM-BRFM 2984</strain>
    </source>
</reference>
<evidence type="ECO:0000313" key="1">
    <source>
        <dbReference type="EMBL" id="KAK7057345.1"/>
    </source>
</evidence>
<accession>A0AAW0DZL0</accession>
<proteinExistence type="predicted"/>
<evidence type="ECO:0000313" key="2">
    <source>
        <dbReference type="Proteomes" id="UP001362999"/>
    </source>
</evidence>
<dbReference type="Proteomes" id="UP001362999">
    <property type="component" value="Unassembled WGS sequence"/>
</dbReference>
<dbReference type="EMBL" id="JAWWNJ010000004">
    <property type="protein sequence ID" value="KAK7057345.1"/>
    <property type="molecule type" value="Genomic_DNA"/>
</dbReference>